<reference evidence="1 2" key="1">
    <citation type="submission" date="2007-09" db="EMBL/GenBank/DDBJ databases">
        <title>Draft genome sequence of Faecalibacterium prausnitzii M21/2.</title>
        <authorList>
            <person name="Sudarsanam P."/>
            <person name="Ley R."/>
            <person name="Guruge J."/>
            <person name="Turnbaugh P.J."/>
            <person name="Mahowald M."/>
            <person name="Liep D."/>
            <person name="Gordon J."/>
        </authorList>
    </citation>
    <scope>NUCLEOTIDE SEQUENCE [LARGE SCALE GENOMIC DNA]</scope>
    <source>
        <strain evidence="1 2">M21/2</strain>
    </source>
</reference>
<name>A8SBC8_9FIRM</name>
<reference evidence="1 2" key="2">
    <citation type="submission" date="2007-09" db="EMBL/GenBank/DDBJ databases">
        <authorList>
            <person name="Fulton L."/>
            <person name="Clifton S."/>
            <person name="Fulton B."/>
            <person name="Xu J."/>
            <person name="Minx P."/>
            <person name="Pepin K.H."/>
            <person name="Johnson M."/>
            <person name="Thiruvilangam P."/>
            <person name="Bhonagiri V."/>
            <person name="Nash W.E."/>
            <person name="Mardis E.R."/>
            <person name="Wilson R.K."/>
        </authorList>
    </citation>
    <scope>NUCLEOTIDE SEQUENCE [LARGE SCALE GENOMIC DNA]</scope>
    <source>
        <strain evidence="1 2">M21/2</strain>
    </source>
</reference>
<comment type="caution">
    <text evidence="1">The sequence shown here is derived from an EMBL/GenBank/DDBJ whole genome shotgun (WGS) entry which is preliminary data.</text>
</comment>
<evidence type="ECO:0000313" key="1">
    <source>
        <dbReference type="EMBL" id="EDP21806.1"/>
    </source>
</evidence>
<dbReference type="HOGENOM" id="CLU_100160_0_0_9"/>
<dbReference type="AlphaFoldDB" id="A8SBC8"/>
<dbReference type="Proteomes" id="UP000005945">
    <property type="component" value="Unassembled WGS sequence"/>
</dbReference>
<gene>
    <name evidence="1" type="ORF">FAEPRAM212_01628</name>
</gene>
<evidence type="ECO:0000313" key="2">
    <source>
        <dbReference type="Proteomes" id="UP000005945"/>
    </source>
</evidence>
<proteinExistence type="predicted"/>
<dbReference type="EMBL" id="ABED02000025">
    <property type="protein sequence ID" value="EDP21806.1"/>
    <property type="molecule type" value="Genomic_DNA"/>
</dbReference>
<accession>A8SBC8</accession>
<protein>
    <submittedName>
        <fullName evidence="1">Uncharacterized protein</fullName>
    </submittedName>
</protein>
<sequence length="180" mass="18526">MTQLHLAVIVQVDRRGCADKIHPVLIGDAVDQFILAKGGAHVAVHRVDDLLGKIMVHFVPVHPAVIKILVLLGAGGSTVVGLFCALRGQGSAAAAADILAAQGALPAGGTGAQLRILIRKLPFIACAMGRGVDAQTHLLVTGAVIGCTAVRADHDVVLKGQRLAAALTGTAIIFRHDILL</sequence>
<organism evidence="1 2">
    <name type="scientific">Faecalibacterium prausnitzii M21/2</name>
    <dbReference type="NCBI Taxonomy" id="411485"/>
    <lineage>
        <taxon>Bacteria</taxon>
        <taxon>Bacillati</taxon>
        <taxon>Bacillota</taxon>
        <taxon>Clostridia</taxon>
        <taxon>Eubacteriales</taxon>
        <taxon>Oscillospiraceae</taxon>
        <taxon>Faecalibacterium</taxon>
    </lineage>
</organism>